<dbReference type="GO" id="GO:0000166">
    <property type="term" value="F:nucleotide binding"/>
    <property type="evidence" value="ECO:0007669"/>
    <property type="project" value="UniProtKB-KW"/>
</dbReference>
<evidence type="ECO:0000256" key="6">
    <source>
        <dbReference type="ARBA" id="ARBA00004661"/>
    </source>
</evidence>
<keyword evidence="14 19" id="KW-0862">Zinc</keyword>
<dbReference type="GO" id="GO:0008652">
    <property type="term" value="P:amino acid biosynthetic process"/>
    <property type="evidence" value="ECO:0007669"/>
    <property type="project" value="UniProtKB-KW"/>
</dbReference>
<evidence type="ECO:0000256" key="15">
    <source>
        <dbReference type="ARBA" id="ARBA00023027"/>
    </source>
</evidence>
<feature type="domain" description="3-dehydroquinate synthase N-terminal" evidence="20">
    <location>
        <begin position="69"/>
        <end position="181"/>
    </location>
</feature>
<dbReference type="CDD" id="cd08195">
    <property type="entry name" value="DHQS"/>
    <property type="match status" value="1"/>
</dbReference>
<proteinExistence type="inferred from homology"/>
<comment type="function">
    <text evidence="4 19">Catalyzes the conversion of 3-deoxy-D-arabino-heptulosonate 7-phosphate (DAHP) to dehydroquinate (DHQ).</text>
</comment>
<evidence type="ECO:0000313" key="23">
    <source>
        <dbReference type="Proteomes" id="UP000249557"/>
    </source>
</evidence>
<dbReference type="PANTHER" id="PTHR43622">
    <property type="entry name" value="3-DEHYDROQUINATE SYNTHASE"/>
    <property type="match status" value="1"/>
</dbReference>
<dbReference type="EC" id="4.2.3.4" evidence="8 19"/>
<feature type="binding site" evidence="19">
    <location>
        <position position="251"/>
    </location>
    <ligand>
        <name>Zn(2+)</name>
        <dbReference type="ChEBI" id="CHEBI:29105"/>
    </ligand>
</feature>
<keyword evidence="18 19" id="KW-0170">Cobalt</keyword>
<feature type="binding site" evidence="19">
    <location>
        <position position="144"/>
    </location>
    <ligand>
        <name>NAD(+)</name>
        <dbReference type="ChEBI" id="CHEBI:57540"/>
    </ligand>
</feature>
<evidence type="ECO:0000256" key="11">
    <source>
        <dbReference type="ARBA" id="ARBA00022605"/>
    </source>
</evidence>
<sequence length="371" mass="39390">MKTPVTVNVDLRERSYPVFIGAGLLENASSLIPLSLEGRKIFILHDLAVAAHVERLLEGLPERDTVKTMAVAGGEPTKSFAKLQEVTGWLLTCGVDRKSVLFVVGGGVVGDLGGFAAAITMRGIAVVQVPTTLLAQVDSSVGGKTGINTPEGKNLIGAFWQPSAVLCDLDTLKTLPDREMKCGYAEIVKYGLLGSRNFYEWLEQNGTSVLSGSAGHLVHAIETSCRMKADIVGDDERETAGGNRALLNLGHTFAHALEASAGYDGRLLHGEAVSIGLVLAFRLCAKVGLCPDEEAARMEQHLKSLGMPTRIADIKPQIAHDAHGLITLMAHDKKAADGKIGFILVRGIGQAFQSSDIDMADVEDVLNASIS</sequence>
<name>A0A2W5A6I7_9BACT</name>
<evidence type="ECO:0000256" key="12">
    <source>
        <dbReference type="ARBA" id="ARBA00022723"/>
    </source>
</evidence>
<comment type="pathway">
    <text evidence="6 19">Metabolic intermediate biosynthesis; chorismate biosynthesis; chorismate from D-erythrose 4-phosphate and phosphoenolpyruvate: step 2/7.</text>
</comment>
<keyword evidence="11 19" id="KW-0028">Amino-acid biosynthesis</keyword>
<dbReference type="InterPro" id="IPR030963">
    <property type="entry name" value="DHQ_synth_fam"/>
</dbReference>
<evidence type="ECO:0000256" key="1">
    <source>
        <dbReference type="ARBA" id="ARBA00001393"/>
    </source>
</evidence>
<evidence type="ECO:0000256" key="3">
    <source>
        <dbReference type="ARBA" id="ARBA00001947"/>
    </source>
</evidence>
<dbReference type="Pfam" id="PF24621">
    <property type="entry name" value="DHQS_C"/>
    <property type="match status" value="1"/>
</dbReference>
<feature type="binding site" evidence="19">
    <location>
        <position position="186"/>
    </location>
    <ligand>
        <name>Zn(2+)</name>
        <dbReference type="ChEBI" id="CHEBI:29105"/>
    </ligand>
</feature>
<dbReference type="PANTHER" id="PTHR43622:SF7">
    <property type="entry name" value="3-DEHYDROQUINATE SYNTHASE, CHLOROPLASTIC"/>
    <property type="match status" value="1"/>
</dbReference>
<evidence type="ECO:0000256" key="13">
    <source>
        <dbReference type="ARBA" id="ARBA00022741"/>
    </source>
</evidence>
<dbReference type="InterPro" id="IPR016037">
    <property type="entry name" value="DHQ_synth_AroB"/>
</dbReference>
<comment type="caution">
    <text evidence="19">Lacks conserved residue(s) required for the propagation of feature annotation.</text>
</comment>
<accession>A0A2W5A6I7</accession>
<comment type="catalytic activity">
    <reaction evidence="1 19">
        <text>7-phospho-2-dehydro-3-deoxy-D-arabino-heptonate = 3-dehydroquinate + phosphate</text>
        <dbReference type="Rhea" id="RHEA:21968"/>
        <dbReference type="ChEBI" id="CHEBI:32364"/>
        <dbReference type="ChEBI" id="CHEBI:43474"/>
        <dbReference type="ChEBI" id="CHEBI:58394"/>
        <dbReference type="EC" id="4.2.3.4"/>
    </reaction>
</comment>
<feature type="binding site" evidence="19">
    <location>
        <position position="153"/>
    </location>
    <ligand>
        <name>NAD(+)</name>
        <dbReference type="ChEBI" id="CHEBI:57540"/>
    </ligand>
</feature>
<feature type="binding site" evidence="19">
    <location>
        <begin position="131"/>
        <end position="132"/>
    </location>
    <ligand>
        <name>NAD(+)</name>
        <dbReference type="ChEBI" id="CHEBI:57540"/>
    </ligand>
</feature>
<evidence type="ECO:0000256" key="16">
    <source>
        <dbReference type="ARBA" id="ARBA00023141"/>
    </source>
</evidence>
<dbReference type="EMBL" id="QFNK01000005">
    <property type="protein sequence ID" value="PZO88877.1"/>
    <property type="molecule type" value="Genomic_DNA"/>
</dbReference>
<dbReference type="HAMAP" id="MF_00110">
    <property type="entry name" value="DHQ_synthase"/>
    <property type="match status" value="1"/>
</dbReference>
<evidence type="ECO:0000256" key="10">
    <source>
        <dbReference type="ARBA" id="ARBA00022490"/>
    </source>
</evidence>
<evidence type="ECO:0000256" key="2">
    <source>
        <dbReference type="ARBA" id="ARBA00001911"/>
    </source>
</evidence>
<feature type="domain" description="3-dehydroquinate synthase C-terminal" evidence="21">
    <location>
        <begin position="183"/>
        <end position="335"/>
    </location>
</feature>
<evidence type="ECO:0000256" key="17">
    <source>
        <dbReference type="ARBA" id="ARBA00023239"/>
    </source>
</evidence>
<dbReference type="InterPro" id="IPR056179">
    <property type="entry name" value="DHQS_C"/>
</dbReference>
<comment type="cofactor">
    <cofactor evidence="3">
        <name>Zn(2+)</name>
        <dbReference type="ChEBI" id="CHEBI:29105"/>
    </cofactor>
</comment>
<protein>
    <recommendedName>
        <fullName evidence="9 19">3-dehydroquinate synthase</fullName>
        <shortName evidence="19">DHQS</shortName>
        <ecNumber evidence="8 19">4.2.3.4</ecNumber>
    </recommendedName>
</protein>
<evidence type="ECO:0000313" key="22">
    <source>
        <dbReference type="EMBL" id="PZO88877.1"/>
    </source>
</evidence>
<evidence type="ECO:0000256" key="8">
    <source>
        <dbReference type="ARBA" id="ARBA00013031"/>
    </source>
</evidence>
<evidence type="ECO:0000256" key="9">
    <source>
        <dbReference type="ARBA" id="ARBA00017684"/>
    </source>
</evidence>
<dbReference type="Gene3D" id="3.40.50.1970">
    <property type="match status" value="1"/>
</dbReference>
<dbReference type="FunFam" id="3.40.50.1970:FF:000007">
    <property type="entry name" value="Pentafunctional AROM polypeptide"/>
    <property type="match status" value="1"/>
</dbReference>
<evidence type="ECO:0000256" key="14">
    <source>
        <dbReference type="ARBA" id="ARBA00022833"/>
    </source>
</evidence>
<dbReference type="UniPathway" id="UPA00053">
    <property type="reaction ID" value="UER00085"/>
</dbReference>
<keyword evidence="15 19" id="KW-0520">NAD</keyword>
<feature type="binding site" evidence="19">
    <location>
        <position position="269"/>
    </location>
    <ligand>
        <name>Zn(2+)</name>
        <dbReference type="ChEBI" id="CHEBI:29105"/>
    </ligand>
</feature>
<keyword evidence="12 19" id="KW-0479">Metal-binding</keyword>
<dbReference type="GO" id="GO:0003856">
    <property type="term" value="F:3-dehydroquinate synthase activity"/>
    <property type="evidence" value="ECO:0007669"/>
    <property type="project" value="UniProtKB-UniRule"/>
</dbReference>
<comment type="subcellular location">
    <subcellularLocation>
        <location evidence="5 19">Cytoplasm</location>
    </subcellularLocation>
</comment>
<gene>
    <name evidence="19" type="primary">aroB</name>
    <name evidence="22" type="ORF">DI626_00630</name>
</gene>
<keyword evidence="16 19" id="KW-0057">Aromatic amino acid biosynthesis</keyword>
<keyword evidence="10 19" id="KW-0963">Cytoplasm</keyword>
<dbReference type="NCBIfam" id="TIGR01357">
    <property type="entry name" value="aroB"/>
    <property type="match status" value="1"/>
</dbReference>
<dbReference type="GO" id="GO:0009073">
    <property type="term" value="P:aromatic amino acid family biosynthetic process"/>
    <property type="evidence" value="ECO:0007669"/>
    <property type="project" value="UniProtKB-KW"/>
</dbReference>
<comment type="caution">
    <text evidence="22">The sequence shown here is derived from an EMBL/GenBank/DDBJ whole genome shotgun (WGS) entry which is preliminary data.</text>
</comment>
<dbReference type="SUPFAM" id="SSF56796">
    <property type="entry name" value="Dehydroquinate synthase-like"/>
    <property type="match status" value="1"/>
</dbReference>
<keyword evidence="17 19" id="KW-0456">Lyase</keyword>
<evidence type="ECO:0000256" key="4">
    <source>
        <dbReference type="ARBA" id="ARBA00003485"/>
    </source>
</evidence>
<dbReference type="Pfam" id="PF01761">
    <property type="entry name" value="DHQ_synthase"/>
    <property type="match status" value="1"/>
</dbReference>
<evidence type="ECO:0000259" key="21">
    <source>
        <dbReference type="Pfam" id="PF24621"/>
    </source>
</evidence>
<organism evidence="22 23">
    <name type="scientific">Micavibrio aeruginosavorus</name>
    <dbReference type="NCBI Taxonomy" id="349221"/>
    <lineage>
        <taxon>Bacteria</taxon>
        <taxon>Pseudomonadati</taxon>
        <taxon>Bdellovibrionota</taxon>
        <taxon>Bdellovibrionia</taxon>
        <taxon>Bdellovibrionales</taxon>
        <taxon>Pseudobdellovibrionaceae</taxon>
        <taxon>Micavibrio</taxon>
    </lineage>
</organism>
<comment type="similarity">
    <text evidence="7 19">Belongs to the sugar phosphate cyclases superfamily. Dehydroquinate synthase family.</text>
</comment>
<dbReference type="GO" id="GO:0009423">
    <property type="term" value="P:chorismate biosynthetic process"/>
    <property type="evidence" value="ECO:0007669"/>
    <property type="project" value="UniProtKB-UniRule"/>
</dbReference>
<feature type="binding site" evidence="19">
    <location>
        <begin position="171"/>
        <end position="174"/>
    </location>
    <ligand>
        <name>NAD(+)</name>
        <dbReference type="ChEBI" id="CHEBI:57540"/>
    </ligand>
</feature>
<dbReference type="AlphaFoldDB" id="A0A2W5A6I7"/>
<keyword evidence="13 19" id="KW-0547">Nucleotide-binding</keyword>
<dbReference type="Proteomes" id="UP000249557">
    <property type="component" value="Unassembled WGS sequence"/>
</dbReference>
<comment type="cofactor">
    <cofactor evidence="19">
        <name>Co(2+)</name>
        <dbReference type="ChEBI" id="CHEBI:48828"/>
    </cofactor>
    <cofactor evidence="19">
        <name>Zn(2+)</name>
        <dbReference type="ChEBI" id="CHEBI:29105"/>
    </cofactor>
    <text evidence="19">Binds 1 divalent metal cation per subunit. Can use either Co(2+) or Zn(2+).</text>
</comment>
<evidence type="ECO:0000256" key="5">
    <source>
        <dbReference type="ARBA" id="ARBA00004496"/>
    </source>
</evidence>
<feature type="binding site" evidence="19">
    <location>
        <begin position="107"/>
        <end position="111"/>
    </location>
    <ligand>
        <name>NAD(+)</name>
        <dbReference type="ChEBI" id="CHEBI:57540"/>
    </ligand>
</feature>
<dbReference type="GO" id="GO:0046872">
    <property type="term" value="F:metal ion binding"/>
    <property type="evidence" value="ECO:0007669"/>
    <property type="project" value="UniProtKB-KW"/>
</dbReference>
<dbReference type="Gene3D" id="1.20.1090.10">
    <property type="entry name" value="Dehydroquinate synthase-like - alpha domain"/>
    <property type="match status" value="1"/>
</dbReference>
<reference evidence="22 23" key="1">
    <citation type="submission" date="2017-08" db="EMBL/GenBank/DDBJ databases">
        <title>Infants hospitalized years apart are colonized by the same room-sourced microbial strains.</title>
        <authorList>
            <person name="Brooks B."/>
            <person name="Olm M.R."/>
            <person name="Firek B.A."/>
            <person name="Baker R."/>
            <person name="Thomas B.C."/>
            <person name="Morowitz M.J."/>
            <person name="Banfield J.F."/>
        </authorList>
    </citation>
    <scope>NUCLEOTIDE SEQUENCE [LARGE SCALE GENOMIC DNA]</scope>
    <source>
        <strain evidence="22">S2_018_000_R2_104</strain>
    </source>
</reference>
<evidence type="ECO:0000256" key="19">
    <source>
        <dbReference type="HAMAP-Rule" id="MF_00110"/>
    </source>
</evidence>
<dbReference type="GO" id="GO:0005737">
    <property type="term" value="C:cytoplasm"/>
    <property type="evidence" value="ECO:0007669"/>
    <property type="project" value="UniProtKB-SubCell"/>
</dbReference>
<dbReference type="InterPro" id="IPR050071">
    <property type="entry name" value="Dehydroquinate_synthase"/>
</dbReference>
<dbReference type="InterPro" id="IPR030960">
    <property type="entry name" value="DHQS/DOIS_N"/>
</dbReference>
<evidence type="ECO:0000256" key="7">
    <source>
        <dbReference type="ARBA" id="ARBA00005412"/>
    </source>
</evidence>
<evidence type="ECO:0000259" key="20">
    <source>
        <dbReference type="Pfam" id="PF01761"/>
    </source>
</evidence>
<evidence type="ECO:0000256" key="18">
    <source>
        <dbReference type="ARBA" id="ARBA00023285"/>
    </source>
</evidence>
<comment type="cofactor">
    <cofactor evidence="2 19">
        <name>NAD(+)</name>
        <dbReference type="ChEBI" id="CHEBI:57540"/>
    </cofactor>
</comment>
<dbReference type="PIRSF" id="PIRSF001455">
    <property type="entry name" value="DHQ_synth"/>
    <property type="match status" value="1"/>
</dbReference>